<dbReference type="EMBL" id="CAQQ02027398">
    <property type="status" value="NOT_ANNOTATED_CDS"/>
    <property type="molecule type" value="Genomic_DNA"/>
</dbReference>
<evidence type="ECO:0000256" key="2">
    <source>
        <dbReference type="SAM" id="Coils"/>
    </source>
</evidence>
<proteinExistence type="predicted"/>
<dbReference type="EMBL" id="CAQQ02027400">
    <property type="status" value="NOT_ANNOTATED_CDS"/>
    <property type="molecule type" value="Genomic_DNA"/>
</dbReference>
<protein>
    <recommendedName>
        <fullName evidence="1">Coiled-coil domain-containing protein 22 homolog</fullName>
    </recommendedName>
</protein>
<dbReference type="EMBL" id="CAQQ02027401">
    <property type="status" value="NOT_ANNOTATED_CDS"/>
    <property type="molecule type" value="Genomic_DNA"/>
</dbReference>
<evidence type="ECO:0000313" key="5">
    <source>
        <dbReference type="Proteomes" id="UP000015102"/>
    </source>
</evidence>
<dbReference type="EMBL" id="CAQQ02027399">
    <property type="status" value="NOT_ANNOTATED_CDS"/>
    <property type="molecule type" value="Genomic_DNA"/>
</dbReference>
<dbReference type="STRING" id="36166.T1GNN5"/>
<accession>T1GNN5</accession>
<dbReference type="PANTHER" id="PTHR15668">
    <property type="entry name" value="JM1 PROTEIN"/>
    <property type="match status" value="1"/>
</dbReference>
<dbReference type="Proteomes" id="UP000015102">
    <property type="component" value="Unassembled WGS sequence"/>
</dbReference>
<evidence type="ECO:0000259" key="3">
    <source>
        <dbReference type="Pfam" id="PF05667"/>
    </source>
</evidence>
<dbReference type="Pfam" id="PF05667">
    <property type="entry name" value="CCDC22_CC"/>
    <property type="match status" value="1"/>
</dbReference>
<dbReference type="PANTHER" id="PTHR15668:SF4">
    <property type="entry name" value="COILED-COIL DOMAIN-CONTAINING PROTEIN 22"/>
    <property type="match status" value="1"/>
</dbReference>
<reference evidence="5" key="1">
    <citation type="submission" date="2013-02" db="EMBL/GenBank/DDBJ databases">
        <authorList>
            <person name="Hughes D."/>
        </authorList>
    </citation>
    <scope>NUCLEOTIDE SEQUENCE</scope>
    <source>
        <strain>Durham</strain>
        <strain evidence="5">NC isolate 2 -- Noor lab</strain>
    </source>
</reference>
<feature type="coiled-coil region" evidence="2">
    <location>
        <begin position="142"/>
        <end position="169"/>
    </location>
</feature>
<dbReference type="InterPro" id="IPR048348">
    <property type="entry name" value="CCDC22_CC"/>
</dbReference>
<feature type="domain" description="CCDC22 coiled-coil" evidence="3">
    <location>
        <begin position="28"/>
        <end position="135"/>
    </location>
</feature>
<sequence length="173" mass="20324">MGRTSNTFGRGFKRSTQQKHLKISQFWKKNAHTSRILEIIGNIRKQKNDIDKVLRDTRELQKQINTLNGQLGRQFTATDDLLFKDAKKDEHSKRAYKFLATLHSDCRDLIAFVEETGQVTREIRDIEDQIEKERTRDISKNLEKIMIDIKLVEKESAELQEKIKQVENRIVQG</sequence>
<organism evidence="4 5">
    <name type="scientific">Megaselia scalaris</name>
    <name type="common">Humpbacked fly</name>
    <name type="synonym">Phora scalaris</name>
    <dbReference type="NCBI Taxonomy" id="36166"/>
    <lineage>
        <taxon>Eukaryota</taxon>
        <taxon>Metazoa</taxon>
        <taxon>Ecdysozoa</taxon>
        <taxon>Arthropoda</taxon>
        <taxon>Hexapoda</taxon>
        <taxon>Insecta</taxon>
        <taxon>Pterygota</taxon>
        <taxon>Neoptera</taxon>
        <taxon>Endopterygota</taxon>
        <taxon>Diptera</taxon>
        <taxon>Brachycera</taxon>
        <taxon>Muscomorpha</taxon>
        <taxon>Platypezoidea</taxon>
        <taxon>Phoridae</taxon>
        <taxon>Megaseliini</taxon>
        <taxon>Megaselia</taxon>
    </lineage>
</organism>
<keyword evidence="2" id="KW-0175">Coiled coil</keyword>
<dbReference type="GO" id="GO:0097602">
    <property type="term" value="F:cullin family protein binding"/>
    <property type="evidence" value="ECO:0007669"/>
    <property type="project" value="TreeGrafter"/>
</dbReference>
<name>T1GNN5_MEGSC</name>
<evidence type="ECO:0000313" key="4">
    <source>
        <dbReference type="EnsemblMetazoa" id="MESCA005193-PA"/>
    </source>
</evidence>
<keyword evidence="5" id="KW-1185">Reference proteome</keyword>
<dbReference type="EnsemblMetazoa" id="MESCA005193-RA">
    <property type="protein sequence ID" value="MESCA005193-PA"/>
    <property type="gene ID" value="MESCA005193"/>
</dbReference>
<reference evidence="4" key="2">
    <citation type="submission" date="2015-06" db="UniProtKB">
        <authorList>
            <consortium name="EnsemblMetazoa"/>
        </authorList>
    </citation>
    <scope>IDENTIFICATION</scope>
</reference>
<dbReference type="InterPro" id="IPR008530">
    <property type="entry name" value="CCDC22"/>
</dbReference>
<dbReference type="GO" id="GO:2000060">
    <property type="term" value="P:positive regulation of ubiquitin-dependent protein catabolic process"/>
    <property type="evidence" value="ECO:0007669"/>
    <property type="project" value="TreeGrafter"/>
</dbReference>
<dbReference type="AlphaFoldDB" id="T1GNN5"/>
<evidence type="ECO:0000256" key="1">
    <source>
        <dbReference type="ARBA" id="ARBA00017553"/>
    </source>
</evidence>
<feature type="coiled-coil region" evidence="2">
    <location>
        <begin position="43"/>
        <end position="70"/>
    </location>
</feature>
<dbReference type="HOGENOM" id="CLU_1549396_0_0_1"/>